<evidence type="ECO:0000313" key="7">
    <source>
        <dbReference type="Proteomes" id="UP001185984"/>
    </source>
</evidence>
<dbReference type="PANTHER" id="PTHR30118:SF15">
    <property type="entry name" value="TRANSCRIPTIONAL REGULATORY PROTEIN"/>
    <property type="match status" value="1"/>
</dbReference>
<dbReference type="RefSeq" id="WP_317515889.1">
    <property type="nucleotide sequence ID" value="NZ_JAPTHD010000001.1"/>
</dbReference>
<keyword evidence="3" id="KW-0238">DNA-binding</keyword>
<proteinExistence type="inferred from homology"/>
<accession>A0ABU3ZTF3</accession>
<evidence type="ECO:0000256" key="1">
    <source>
        <dbReference type="ARBA" id="ARBA00009437"/>
    </source>
</evidence>
<evidence type="ECO:0000259" key="5">
    <source>
        <dbReference type="PROSITE" id="PS50931"/>
    </source>
</evidence>
<evidence type="ECO:0000256" key="2">
    <source>
        <dbReference type="ARBA" id="ARBA00023015"/>
    </source>
</evidence>
<dbReference type="InterPro" id="IPR005119">
    <property type="entry name" value="LysR_subst-bd"/>
</dbReference>
<dbReference type="Pfam" id="PF00126">
    <property type="entry name" value="HTH_1"/>
    <property type="match status" value="1"/>
</dbReference>
<dbReference type="PROSITE" id="PS50931">
    <property type="entry name" value="HTH_LYSR"/>
    <property type="match status" value="1"/>
</dbReference>
<organism evidence="6 7">
    <name type="scientific">Sphingobium naphthae</name>
    <dbReference type="NCBI Taxonomy" id="1886786"/>
    <lineage>
        <taxon>Bacteria</taxon>
        <taxon>Pseudomonadati</taxon>
        <taxon>Pseudomonadota</taxon>
        <taxon>Alphaproteobacteria</taxon>
        <taxon>Sphingomonadales</taxon>
        <taxon>Sphingomonadaceae</taxon>
        <taxon>Sphingobium</taxon>
    </lineage>
</organism>
<dbReference type="CDD" id="cd08417">
    <property type="entry name" value="PBP2_Nitroaromatics_like"/>
    <property type="match status" value="1"/>
</dbReference>
<evidence type="ECO:0000256" key="3">
    <source>
        <dbReference type="ARBA" id="ARBA00023125"/>
    </source>
</evidence>
<dbReference type="PRINTS" id="PR00039">
    <property type="entry name" value="HTHLYSR"/>
</dbReference>
<dbReference type="Gene3D" id="1.10.10.10">
    <property type="entry name" value="Winged helix-like DNA-binding domain superfamily/Winged helix DNA-binding domain"/>
    <property type="match status" value="1"/>
</dbReference>
<dbReference type="InterPro" id="IPR037402">
    <property type="entry name" value="YidZ_PBP2"/>
</dbReference>
<dbReference type="InterPro" id="IPR050389">
    <property type="entry name" value="LysR-type_TF"/>
</dbReference>
<reference evidence="7" key="1">
    <citation type="journal article" date="2022" name="J Environ Chem Eng">
        <title>Biodegradation of petroleum oil using a constructed nonpathogenic and heavy metal-tolerant bacterial consortium isolated from marine sponges.</title>
        <authorList>
            <person name="Dechsakulwatana C."/>
            <person name="Rungsihiranrut A."/>
            <person name="Muangchinda C."/>
            <person name="Ningthoujam R."/>
            <person name="Klankeo P."/>
            <person name="Pinyakong O."/>
        </authorList>
    </citation>
    <scope>NUCLEOTIDE SEQUENCE [LARGE SCALE GENOMIC DNA]</scope>
    <source>
        <strain evidence="7">MO2-4</strain>
    </source>
</reference>
<dbReference type="Gene3D" id="3.40.190.10">
    <property type="entry name" value="Periplasmic binding protein-like II"/>
    <property type="match status" value="2"/>
</dbReference>
<dbReference type="Pfam" id="PF03466">
    <property type="entry name" value="LysR_substrate"/>
    <property type="match status" value="1"/>
</dbReference>
<gene>
    <name evidence="6" type="ORF">O0R41_04115</name>
</gene>
<dbReference type="InterPro" id="IPR000847">
    <property type="entry name" value="LysR_HTH_N"/>
</dbReference>
<feature type="domain" description="HTH lysR-type" evidence="5">
    <location>
        <begin position="10"/>
        <end position="67"/>
    </location>
</feature>
<dbReference type="InterPro" id="IPR036388">
    <property type="entry name" value="WH-like_DNA-bd_sf"/>
</dbReference>
<keyword evidence="4" id="KW-0804">Transcription</keyword>
<name>A0ABU3ZTF3_9SPHN</name>
<protein>
    <submittedName>
        <fullName evidence="6">LysR family transcriptional regulator</fullName>
    </submittedName>
</protein>
<comment type="similarity">
    <text evidence="1">Belongs to the LysR transcriptional regulatory family.</text>
</comment>
<keyword evidence="2" id="KW-0805">Transcription regulation</keyword>
<keyword evidence="7" id="KW-1185">Reference proteome</keyword>
<dbReference type="SUPFAM" id="SSF53850">
    <property type="entry name" value="Periplasmic binding protein-like II"/>
    <property type="match status" value="1"/>
</dbReference>
<comment type="caution">
    <text evidence="6">The sequence shown here is derived from an EMBL/GenBank/DDBJ whole genome shotgun (WGS) entry which is preliminary data.</text>
</comment>
<evidence type="ECO:0000313" key="6">
    <source>
        <dbReference type="EMBL" id="MDV5822784.1"/>
    </source>
</evidence>
<dbReference type="SUPFAM" id="SSF46785">
    <property type="entry name" value="Winged helix' DNA-binding domain"/>
    <property type="match status" value="1"/>
</dbReference>
<sequence length="313" mass="33901">MDLMLPGAHFDLNMLVILAQLLRTRSVTRTARHMGVSQPAISRSLAQLRELLGDPLLVRTGTGMALTRRGEELAEPVEAWLAATTTLLAPPHFDPAKLQRRFRIASTDFGVAAVVAPALGAIMRASPGTSIDIVPLGSDMARALTAGEVDLVISGLDPDPAVTYERFLFLEGFRCVALPDHPLMTGGSAEPLDVEAFLAWPHISFTVSDTGFDRIDHRLGSLAARRHVIARLPYFQAAPLLFPHPDAILTLPARLADSLCQGHGLASRPAPEQIGQFGYRLLWNERSRRDPAVAWLSDVLAAHCGTTPHKVDA</sequence>
<dbReference type="EMBL" id="JAPTHD010000001">
    <property type="protein sequence ID" value="MDV5822784.1"/>
    <property type="molecule type" value="Genomic_DNA"/>
</dbReference>
<dbReference type="InterPro" id="IPR036390">
    <property type="entry name" value="WH_DNA-bd_sf"/>
</dbReference>
<dbReference type="PANTHER" id="PTHR30118">
    <property type="entry name" value="HTH-TYPE TRANSCRIPTIONAL REGULATOR LEUO-RELATED"/>
    <property type="match status" value="1"/>
</dbReference>
<dbReference type="Proteomes" id="UP001185984">
    <property type="component" value="Unassembled WGS sequence"/>
</dbReference>
<evidence type="ECO:0000256" key="4">
    <source>
        <dbReference type="ARBA" id="ARBA00023163"/>
    </source>
</evidence>